<keyword evidence="1" id="KW-0472">Membrane</keyword>
<reference evidence="2 3" key="1">
    <citation type="journal article" date="2015" name="Genome Biol.">
        <title>Comparative genomics of Steinernema reveals deeply conserved gene regulatory networks.</title>
        <authorList>
            <person name="Dillman A.R."/>
            <person name="Macchietto M."/>
            <person name="Porter C.F."/>
            <person name="Rogers A."/>
            <person name="Williams B."/>
            <person name="Antoshechkin I."/>
            <person name="Lee M.M."/>
            <person name="Goodwin Z."/>
            <person name="Lu X."/>
            <person name="Lewis E.E."/>
            <person name="Goodrich-Blair H."/>
            <person name="Stock S.P."/>
            <person name="Adams B.J."/>
            <person name="Sternberg P.W."/>
            <person name="Mortazavi A."/>
        </authorList>
    </citation>
    <scope>NUCLEOTIDE SEQUENCE [LARGE SCALE GENOMIC DNA]</scope>
    <source>
        <strain evidence="2 3">ALL</strain>
    </source>
</reference>
<evidence type="ECO:0000313" key="3">
    <source>
        <dbReference type="Proteomes" id="UP000298663"/>
    </source>
</evidence>
<evidence type="ECO:0008006" key="4">
    <source>
        <dbReference type="Google" id="ProtNLM"/>
    </source>
</evidence>
<proteinExistence type="predicted"/>
<dbReference type="EMBL" id="AZBU02000013">
    <property type="protein sequence ID" value="TKR58439.1"/>
    <property type="molecule type" value="Genomic_DNA"/>
</dbReference>
<name>A0A4U5LR46_STECR</name>
<dbReference type="AlphaFoldDB" id="A0A4U5LR46"/>
<sequence length="110" mass="12635">MITQYSRHHTLKFQKAKPFTLHCSLLFLVLLYAFLGGLIFNKLEREALRSQKETLLRERTECVAQVSLYFLKRTCPMAPVSSLTALARRSQEGSSFVRVPGSWWAAFRPG</sequence>
<protein>
    <recommendedName>
        <fullName evidence="4">Potassium channel domain-containing protein</fullName>
    </recommendedName>
</protein>
<keyword evidence="1" id="KW-1133">Transmembrane helix</keyword>
<dbReference type="Gene3D" id="1.10.287.70">
    <property type="match status" value="1"/>
</dbReference>
<evidence type="ECO:0000256" key="1">
    <source>
        <dbReference type="SAM" id="Phobius"/>
    </source>
</evidence>
<dbReference type="Proteomes" id="UP000298663">
    <property type="component" value="Unassembled WGS sequence"/>
</dbReference>
<reference evidence="2 3" key="2">
    <citation type="journal article" date="2019" name="G3 (Bethesda)">
        <title>Hybrid Assembly of the Genome of the Entomopathogenic Nematode Steinernema carpocapsae Identifies the X-Chromosome.</title>
        <authorList>
            <person name="Serra L."/>
            <person name="Macchietto M."/>
            <person name="Macias-Munoz A."/>
            <person name="McGill C.J."/>
            <person name="Rodriguez I.M."/>
            <person name="Rodriguez B."/>
            <person name="Murad R."/>
            <person name="Mortazavi A."/>
        </authorList>
    </citation>
    <scope>NUCLEOTIDE SEQUENCE [LARGE SCALE GENOMIC DNA]</scope>
    <source>
        <strain evidence="2 3">ALL</strain>
    </source>
</reference>
<gene>
    <name evidence="2" type="ORF">L596_029883</name>
</gene>
<comment type="caution">
    <text evidence="2">The sequence shown here is derived from an EMBL/GenBank/DDBJ whole genome shotgun (WGS) entry which is preliminary data.</text>
</comment>
<organism evidence="2 3">
    <name type="scientific">Steinernema carpocapsae</name>
    <name type="common">Entomopathogenic nematode</name>
    <dbReference type="NCBI Taxonomy" id="34508"/>
    <lineage>
        <taxon>Eukaryota</taxon>
        <taxon>Metazoa</taxon>
        <taxon>Ecdysozoa</taxon>
        <taxon>Nematoda</taxon>
        <taxon>Chromadorea</taxon>
        <taxon>Rhabditida</taxon>
        <taxon>Tylenchina</taxon>
        <taxon>Panagrolaimomorpha</taxon>
        <taxon>Strongyloidoidea</taxon>
        <taxon>Steinernematidae</taxon>
        <taxon>Steinernema</taxon>
    </lineage>
</organism>
<accession>A0A4U5LR46</accession>
<keyword evidence="3" id="KW-1185">Reference proteome</keyword>
<feature type="transmembrane region" description="Helical" evidence="1">
    <location>
        <begin position="19"/>
        <end position="40"/>
    </location>
</feature>
<keyword evidence="1" id="KW-0812">Transmembrane</keyword>
<evidence type="ECO:0000313" key="2">
    <source>
        <dbReference type="EMBL" id="TKR58439.1"/>
    </source>
</evidence>